<organism evidence="1 2">
    <name type="scientific">Peronosclerospora sorghi</name>
    <dbReference type="NCBI Taxonomy" id="230839"/>
    <lineage>
        <taxon>Eukaryota</taxon>
        <taxon>Sar</taxon>
        <taxon>Stramenopiles</taxon>
        <taxon>Oomycota</taxon>
        <taxon>Peronosporomycetes</taxon>
        <taxon>Peronosporales</taxon>
        <taxon>Peronosporaceae</taxon>
        <taxon>Peronosclerospora</taxon>
    </lineage>
</organism>
<dbReference type="EMBL" id="CM047585">
    <property type="protein sequence ID" value="KAI9910782.1"/>
    <property type="molecule type" value="Genomic_DNA"/>
</dbReference>
<comment type="caution">
    <text evidence="1">The sequence shown here is derived from an EMBL/GenBank/DDBJ whole genome shotgun (WGS) entry which is preliminary data.</text>
</comment>
<dbReference type="Proteomes" id="UP001163321">
    <property type="component" value="Chromosome 6"/>
</dbReference>
<name>A0ACC0VX44_9STRA</name>
<evidence type="ECO:0000313" key="1">
    <source>
        <dbReference type="EMBL" id="KAI9910782.1"/>
    </source>
</evidence>
<reference evidence="1 2" key="1">
    <citation type="journal article" date="2022" name="bioRxiv">
        <title>The genome of the oomycete Peronosclerospora sorghi, a cosmopolitan pathogen of maize and sorghum, is inflated with dispersed pseudogenes.</title>
        <authorList>
            <person name="Fletcher K."/>
            <person name="Martin F."/>
            <person name="Isakeit T."/>
            <person name="Cavanaugh K."/>
            <person name="Magill C."/>
            <person name="Michelmore R."/>
        </authorList>
    </citation>
    <scope>NUCLEOTIDE SEQUENCE [LARGE SCALE GENOMIC DNA]</scope>
    <source>
        <strain evidence="1">P6</strain>
    </source>
</reference>
<evidence type="ECO:0000313" key="2">
    <source>
        <dbReference type="Proteomes" id="UP001163321"/>
    </source>
</evidence>
<sequence>MNGRDSRAIGASDVTGRGMKWGVSSSARLVSGPPRRPPPRPAPAPPPFMHTIPLYQSRKPQPPTTPPTHVPRTPTQRPGPHESSGTPRRRSHASSSLSSSPSSSSHDENACRRASEPPHQQQHGASLPTPRRSNEKASTGKTRHASETPNRLSTLHHPVDTRPRPSRKPQRVVPPSSHEPCRPVDAHYSSPCHRSPTTTSTTTPSADAYIELSPARRREIIANMNHSVQTIMASMVSDQAQTIQWKPKLRKKDISYYTDERMDTPGHTRFCCVTHSHASVHDLVKIFVLADPESMARNCRVLADNLLETRVLAVLRRPTPDRPMQSMYVRYSSYQCCGFLADRELCLVIATDLIQQPDGSTIAYCLWDTVKGPEFDAVSKHEPCVMFRSGFFFRRSARRQRSADPSQRYTKIVYMIGLEQGRGGWSAPNLTTRGWMERCGTNLARLCAHFRRKQLDSRTFVMKTEWRPKMAAKACQICTKHFQVLSKRVNCHACGHVLCKACVSKEVLELPAVGLVPMYICVACLKRAGLPTPSSQKGQRTSRGKRPQGPAHVSSSHTASQAQAPQRRTTKHASDHQHESIEKDVMANDVPNGRKDVAEANDVPHVRKDDVAEANDEDDDEDDTDTGEWAFTLSGAPIRPYRMPK</sequence>
<protein>
    <submittedName>
        <fullName evidence="1">Uncharacterized protein</fullName>
    </submittedName>
</protein>
<gene>
    <name evidence="1" type="ORF">PsorP6_010289</name>
</gene>
<accession>A0ACC0VX44</accession>
<proteinExistence type="predicted"/>
<keyword evidence="2" id="KW-1185">Reference proteome</keyword>